<evidence type="ECO:0000313" key="6">
    <source>
        <dbReference type="Proteomes" id="UP000192900"/>
    </source>
</evidence>
<comment type="subcellular location">
    <subcellularLocation>
        <location evidence="1">Cytoplasm</location>
    </subcellularLocation>
</comment>
<dbReference type="FunFam" id="3.40.109.10:FF:000001">
    <property type="entry name" value="Nitroreductase family"/>
    <property type="match status" value="1"/>
</dbReference>
<keyword evidence="3" id="KW-0560">Oxidoreductase</keyword>
<keyword evidence="6" id="KW-1185">Reference proteome</keyword>
<evidence type="ECO:0000256" key="3">
    <source>
        <dbReference type="ARBA" id="ARBA00023002"/>
    </source>
</evidence>
<dbReference type="Gene3D" id="3.40.109.10">
    <property type="entry name" value="NADH Oxidase"/>
    <property type="match status" value="1"/>
</dbReference>
<evidence type="ECO:0000256" key="2">
    <source>
        <dbReference type="ARBA" id="ARBA00022490"/>
    </source>
</evidence>
<dbReference type="InterPro" id="IPR000415">
    <property type="entry name" value="Nitroreductase-like"/>
</dbReference>
<sequence length="206" mass="23234">MTGSEQEHAEGFLALAKNRRTIYALGNRLTLAEEEIIETIKEAVRQAPSAFNSQSSRILILLGQEHHRFWELTREQLRKIVPPENFQGTSDKIDGFAAAAGSVLFFEDQQVIKGLQEQFASYADNFPVWSEHSTGIAQYAVWLALTEKGIGANLQHYNPLVDADVQRTWNIPESWLLRGHMNFGSINAPAGEKTYMDDNARFIIAR</sequence>
<dbReference type="AlphaFoldDB" id="A0A1W6BAX4"/>
<organism evidence="5 6">
    <name type="scientific">Pantoea alhagi</name>
    <dbReference type="NCBI Taxonomy" id="1891675"/>
    <lineage>
        <taxon>Bacteria</taxon>
        <taxon>Pseudomonadati</taxon>
        <taxon>Pseudomonadota</taxon>
        <taxon>Gammaproteobacteria</taxon>
        <taxon>Enterobacterales</taxon>
        <taxon>Erwiniaceae</taxon>
        <taxon>Pantoea</taxon>
    </lineage>
</organism>
<proteinExistence type="predicted"/>
<gene>
    <name evidence="5" type="ORF">B1H58_07625</name>
</gene>
<dbReference type="PANTHER" id="PTHR43035:SF1">
    <property type="entry name" value="FATTY ACID REPRESSION MUTANT PROTEIN 2-RELATED"/>
    <property type="match status" value="1"/>
</dbReference>
<name>A0A1W6BAX4_9GAMM</name>
<dbReference type="RefSeq" id="WP_237172482.1">
    <property type="nucleotide sequence ID" value="NZ_CP019706.1"/>
</dbReference>
<dbReference type="InterPro" id="IPR029479">
    <property type="entry name" value="Nitroreductase"/>
</dbReference>
<keyword evidence="2" id="KW-0963">Cytoplasm</keyword>
<dbReference type="GO" id="GO:0034599">
    <property type="term" value="P:cellular response to oxidative stress"/>
    <property type="evidence" value="ECO:0007669"/>
    <property type="project" value="InterPro"/>
</dbReference>
<dbReference type="Proteomes" id="UP000192900">
    <property type="component" value="Chromosome"/>
</dbReference>
<dbReference type="GO" id="GO:0005737">
    <property type="term" value="C:cytoplasm"/>
    <property type="evidence" value="ECO:0007669"/>
    <property type="project" value="UniProtKB-SubCell"/>
</dbReference>
<protein>
    <submittedName>
        <fullName evidence="5">Nitroreductase</fullName>
    </submittedName>
</protein>
<feature type="domain" description="Nitroreductase" evidence="4">
    <location>
        <begin position="17"/>
        <end position="184"/>
    </location>
</feature>
<dbReference type="GO" id="GO:0016491">
    <property type="term" value="F:oxidoreductase activity"/>
    <property type="evidence" value="ECO:0007669"/>
    <property type="project" value="UniProtKB-KW"/>
</dbReference>
<dbReference type="KEGG" id="palh:B1H58_07625"/>
<evidence type="ECO:0000259" key="4">
    <source>
        <dbReference type="Pfam" id="PF00881"/>
    </source>
</evidence>
<accession>A0A1W6BAX4</accession>
<reference evidence="5 6" key="1">
    <citation type="submission" date="2017-02" db="EMBL/GenBank/DDBJ databases">
        <title>Complete genome sequence of the drought resistance-promoting endophyte Pantoea alhagi LTYR-11Z.</title>
        <authorList>
            <person name="Zhang L."/>
        </authorList>
    </citation>
    <scope>NUCLEOTIDE SEQUENCE [LARGE SCALE GENOMIC DNA]</scope>
    <source>
        <strain evidence="5 6">LTYR-11Z</strain>
    </source>
</reference>
<evidence type="ECO:0000313" key="5">
    <source>
        <dbReference type="EMBL" id="ARJ44232.1"/>
    </source>
</evidence>
<dbReference type="SUPFAM" id="SSF55469">
    <property type="entry name" value="FMN-dependent nitroreductase-like"/>
    <property type="match status" value="1"/>
</dbReference>
<dbReference type="CDD" id="cd02140">
    <property type="entry name" value="Frm2-like"/>
    <property type="match status" value="1"/>
</dbReference>
<dbReference type="Pfam" id="PF00881">
    <property type="entry name" value="Nitroreductase"/>
    <property type="match status" value="1"/>
</dbReference>
<dbReference type="PANTHER" id="PTHR43035">
    <property type="entry name" value="FATTY ACID REPRESSION MUTANT PROTEIN 2-RELATED"/>
    <property type="match status" value="1"/>
</dbReference>
<dbReference type="InterPro" id="IPR033877">
    <property type="entry name" value="Frm2/Hbn1"/>
</dbReference>
<evidence type="ECO:0000256" key="1">
    <source>
        <dbReference type="ARBA" id="ARBA00004496"/>
    </source>
</evidence>
<dbReference type="EMBL" id="CP019706">
    <property type="protein sequence ID" value="ARJ44232.1"/>
    <property type="molecule type" value="Genomic_DNA"/>
</dbReference>